<evidence type="ECO:0000313" key="2">
    <source>
        <dbReference type="EMBL" id="MBZ5715330.1"/>
    </source>
</evidence>
<sequence length="343" mass="34833">MAGGRAAGAAAVVGLVLAGCWKDNPAFFVTEGPDTDTGEAMTLASSSAALVPEATTLTSTTTDEATTTGDPGQATTTATTTGVATSGPDPTTATTTTATSTATGEFTGGTGTTAEDVAPVCGSTGYGPAELLARRWNGVVPQACGDISGGNFLIVGGEDGIVAALACNTAPAAGCVGCEFGKSLQFAFHTPEPADDIDVGPCVYLAAHGAMEGDPLGPCRYQQMALWHDGSNTPGKSPPLALFGHQTLSPDPAVNTVAQATLAVELVPSESECSCVDVDDCCPEKAVEYSLRFGGAETVEVAPGQHATLEFADAVYEAYNGQSFETGACGQEQRFDWWLLRQQ</sequence>
<feature type="compositionally biased region" description="Low complexity" evidence="1">
    <location>
        <begin position="56"/>
        <end position="105"/>
    </location>
</feature>
<reference evidence="2" key="1">
    <citation type="submission" date="2021-08" db="EMBL/GenBank/DDBJ databases">
        <authorList>
            <person name="Stevens D.C."/>
        </authorList>
    </citation>
    <scope>NUCLEOTIDE SEQUENCE</scope>
    <source>
        <strain evidence="2">DSM 53165</strain>
    </source>
</reference>
<keyword evidence="3" id="KW-1185">Reference proteome</keyword>
<dbReference type="PROSITE" id="PS51257">
    <property type="entry name" value="PROKAR_LIPOPROTEIN"/>
    <property type="match status" value="1"/>
</dbReference>
<dbReference type="Proteomes" id="UP001139031">
    <property type="component" value="Unassembled WGS sequence"/>
</dbReference>
<proteinExistence type="predicted"/>
<gene>
    <name evidence="2" type="ORF">K7C98_39355</name>
</gene>
<name>A0ABS7U4U8_9BACT</name>
<organism evidence="2 3">
    <name type="scientific">Nannocystis pusilla</name>
    <dbReference type="NCBI Taxonomy" id="889268"/>
    <lineage>
        <taxon>Bacteria</taxon>
        <taxon>Pseudomonadati</taxon>
        <taxon>Myxococcota</taxon>
        <taxon>Polyangia</taxon>
        <taxon>Nannocystales</taxon>
        <taxon>Nannocystaceae</taxon>
        <taxon>Nannocystis</taxon>
    </lineage>
</organism>
<dbReference type="EMBL" id="JAIRAU010000056">
    <property type="protein sequence ID" value="MBZ5715330.1"/>
    <property type="molecule type" value="Genomic_DNA"/>
</dbReference>
<feature type="region of interest" description="Disordered" evidence="1">
    <location>
        <begin position="56"/>
        <end position="118"/>
    </location>
</feature>
<evidence type="ECO:0000256" key="1">
    <source>
        <dbReference type="SAM" id="MobiDB-lite"/>
    </source>
</evidence>
<accession>A0ABS7U4U8</accession>
<evidence type="ECO:0000313" key="3">
    <source>
        <dbReference type="Proteomes" id="UP001139031"/>
    </source>
</evidence>
<dbReference type="RefSeq" id="WP_224197071.1">
    <property type="nucleotide sequence ID" value="NZ_JAIRAU010000056.1"/>
</dbReference>
<protein>
    <submittedName>
        <fullName evidence="2">Uncharacterized protein</fullName>
    </submittedName>
</protein>
<comment type="caution">
    <text evidence="2">The sequence shown here is derived from an EMBL/GenBank/DDBJ whole genome shotgun (WGS) entry which is preliminary data.</text>
</comment>